<proteinExistence type="predicted"/>
<evidence type="ECO:0000313" key="3">
    <source>
        <dbReference type="Proteomes" id="UP000698028"/>
    </source>
</evidence>
<dbReference type="Proteomes" id="UP000698028">
    <property type="component" value="Unassembled WGS sequence"/>
</dbReference>
<protein>
    <submittedName>
        <fullName evidence="2">Cold-shock protein</fullName>
    </submittedName>
</protein>
<evidence type="ECO:0000313" key="2">
    <source>
        <dbReference type="EMBL" id="MBW0145335.1"/>
    </source>
</evidence>
<dbReference type="RefSeq" id="WP_218633250.1">
    <property type="nucleotide sequence ID" value="NZ_JAHVAH010000001.1"/>
</dbReference>
<sequence length="78" mass="8561">MTHYGKIASYDGTKGTGTITPEKGGDALMFAKADLKQTDQEPRIDQRFGYDTKTVDGGKRQAVNLQMSQPGNDQTRSH</sequence>
<dbReference type="EMBL" id="JAHVAH010000001">
    <property type="protein sequence ID" value="MBW0145335.1"/>
    <property type="molecule type" value="Genomic_DNA"/>
</dbReference>
<gene>
    <name evidence="2" type="ORF">KTQ36_08515</name>
</gene>
<reference evidence="2 3" key="1">
    <citation type="submission" date="2021-07" db="EMBL/GenBank/DDBJ databases">
        <title>The draft genome sequence of Sphingomicrobium sp. B8.</title>
        <authorList>
            <person name="Mu L."/>
        </authorList>
    </citation>
    <scope>NUCLEOTIDE SEQUENCE [LARGE SCALE GENOMIC DNA]</scope>
    <source>
        <strain evidence="2 3">B8</strain>
    </source>
</reference>
<feature type="compositionally biased region" description="Polar residues" evidence="1">
    <location>
        <begin position="63"/>
        <end position="78"/>
    </location>
</feature>
<keyword evidence="3" id="KW-1185">Reference proteome</keyword>
<organism evidence="2 3">
    <name type="scientific">Sphingomicrobium clamense</name>
    <dbReference type="NCBI Taxonomy" id="2851013"/>
    <lineage>
        <taxon>Bacteria</taxon>
        <taxon>Pseudomonadati</taxon>
        <taxon>Pseudomonadota</taxon>
        <taxon>Alphaproteobacteria</taxon>
        <taxon>Sphingomonadales</taxon>
        <taxon>Sphingomonadaceae</taxon>
        <taxon>Sphingomicrobium</taxon>
    </lineage>
</organism>
<comment type="caution">
    <text evidence="2">The sequence shown here is derived from an EMBL/GenBank/DDBJ whole genome shotgun (WGS) entry which is preliminary data.</text>
</comment>
<accession>A0ABS6V6Z3</accession>
<feature type="region of interest" description="Disordered" evidence="1">
    <location>
        <begin position="1"/>
        <end position="22"/>
    </location>
</feature>
<name>A0ABS6V6Z3_9SPHN</name>
<feature type="region of interest" description="Disordered" evidence="1">
    <location>
        <begin position="50"/>
        <end position="78"/>
    </location>
</feature>
<feature type="compositionally biased region" description="Basic and acidic residues" evidence="1">
    <location>
        <begin position="50"/>
        <end position="59"/>
    </location>
</feature>
<evidence type="ECO:0000256" key="1">
    <source>
        <dbReference type="SAM" id="MobiDB-lite"/>
    </source>
</evidence>